<keyword evidence="5" id="KW-1133">Transmembrane helix</keyword>
<keyword evidence="2 4" id="KW-0863">Zinc-finger</keyword>
<keyword evidence="6" id="KW-0732">Signal</keyword>
<evidence type="ECO:0000256" key="2">
    <source>
        <dbReference type="ARBA" id="ARBA00022771"/>
    </source>
</evidence>
<dbReference type="PROSITE" id="PS51999">
    <property type="entry name" value="ZF_GRF"/>
    <property type="match status" value="1"/>
</dbReference>
<keyword evidence="5" id="KW-0812">Transmembrane</keyword>
<evidence type="ECO:0000313" key="8">
    <source>
        <dbReference type="EMBL" id="CAI9279735.1"/>
    </source>
</evidence>
<evidence type="ECO:0000313" key="9">
    <source>
        <dbReference type="Proteomes" id="UP001177003"/>
    </source>
</evidence>
<dbReference type="GO" id="GO:0005794">
    <property type="term" value="C:Golgi apparatus"/>
    <property type="evidence" value="ECO:0007669"/>
    <property type="project" value="TreeGrafter"/>
</dbReference>
<dbReference type="InterPro" id="IPR009637">
    <property type="entry name" value="GPR107/GPR108-like"/>
</dbReference>
<feature type="transmembrane region" description="Helical" evidence="5">
    <location>
        <begin position="210"/>
        <end position="235"/>
    </location>
</feature>
<dbReference type="PANTHER" id="PTHR21229:SF2">
    <property type="entry name" value="RE59932P"/>
    <property type="match status" value="1"/>
</dbReference>
<dbReference type="GO" id="GO:0016020">
    <property type="term" value="C:membrane"/>
    <property type="evidence" value="ECO:0007669"/>
    <property type="project" value="InterPro"/>
</dbReference>
<dbReference type="Pfam" id="PF21904">
    <property type="entry name" value="CAND6-7_N"/>
    <property type="match status" value="1"/>
</dbReference>
<dbReference type="Proteomes" id="UP001177003">
    <property type="component" value="Chromosome 4"/>
</dbReference>
<accession>A0AA35YT69</accession>
<feature type="domain" description="GRF-type" evidence="7">
    <location>
        <begin position="297"/>
        <end position="341"/>
    </location>
</feature>
<keyword evidence="9" id="KW-1185">Reference proteome</keyword>
<feature type="signal peptide" evidence="6">
    <location>
        <begin position="1"/>
        <end position="23"/>
    </location>
</feature>
<evidence type="ECO:0000259" key="7">
    <source>
        <dbReference type="PROSITE" id="PS51999"/>
    </source>
</evidence>
<keyword evidence="3" id="KW-0862">Zinc</keyword>
<dbReference type="GO" id="GO:0008270">
    <property type="term" value="F:zinc ion binding"/>
    <property type="evidence" value="ECO:0007669"/>
    <property type="project" value="UniProtKB-KW"/>
</dbReference>
<reference evidence="8" key="1">
    <citation type="submission" date="2023-04" db="EMBL/GenBank/DDBJ databases">
        <authorList>
            <person name="Vijverberg K."/>
            <person name="Xiong W."/>
            <person name="Schranz E."/>
        </authorList>
    </citation>
    <scope>NUCLEOTIDE SEQUENCE</scope>
</reference>
<evidence type="ECO:0000256" key="6">
    <source>
        <dbReference type="SAM" id="SignalP"/>
    </source>
</evidence>
<protein>
    <recommendedName>
        <fullName evidence="7">GRF-type domain-containing protein</fullName>
    </recommendedName>
</protein>
<keyword evidence="1" id="KW-0479">Metal-binding</keyword>
<evidence type="ECO:0000256" key="5">
    <source>
        <dbReference type="SAM" id="Phobius"/>
    </source>
</evidence>
<organism evidence="8 9">
    <name type="scientific">Lactuca saligna</name>
    <name type="common">Willowleaf lettuce</name>
    <dbReference type="NCBI Taxonomy" id="75948"/>
    <lineage>
        <taxon>Eukaryota</taxon>
        <taxon>Viridiplantae</taxon>
        <taxon>Streptophyta</taxon>
        <taxon>Embryophyta</taxon>
        <taxon>Tracheophyta</taxon>
        <taxon>Spermatophyta</taxon>
        <taxon>Magnoliopsida</taxon>
        <taxon>eudicotyledons</taxon>
        <taxon>Gunneridae</taxon>
        <taxon>Pentapetalae</taxon>
        <taxon>asterids</taxon>
        <taxon>campanulids</taxon>
        <taxon>Asterales</taxon>
        <taxon>Asteraceae</taxon>
        <taxon>Cichorioideae</taxon>
        <taxon>Cichorieae</taxon>
        <taxon>Lactucinae</taxon>
        <taxon>Lactuca</taxon>
    </lineage>
</organism>
<dbReference type="InterPro" id="IPR054103">
    <property type="entry name" value="CAND6-7_N"/>
</dbReference>
<keyword evidence="5" id="KW-0472">Membrane</keyword>
<gene>
    <name evidence="8" type="ORF">LSALG_LOCUS19518</name>
</gene>
<dbReference type="AlphaFoldDB" id="A0AA35YT69"/>
<proteinExistence type="predicted"/>
<evidence type="ECO:0000256" key="4">
    <source>
        <dbReference type="PROSITE-ProRule" id="PRU01343"/>
    </source>
</evidence>
<evidence type="ECO:0000256" key="3">
    <source>
        <dbReference type="ARBA" id="ARBA00022833"/>
    </source>
</evidence>
<dbReference type="PANTHER" id="PTHR21229">
    <property type="entry name" value="LUNG SEVEN TRANSMEMBRANE RECEPTOR"/>
    <property type="match status" value="1"/>
</dbReference>
<sequence length="398" mass="45859">MIILEKILTSVVVFFLLTAPSTADIISLNLYSDNRHMIFFSDFEFSHAGYVSFDISSLTVNSSTSFDPTHSGFVLQRREVQDQQNTSICPLDFKLNSTVFTFQDLSHAFNKSYPVTHPGMNSLFFVNCNGEGESFVTTAGRAELYNMDDGFWIKNKRCFHGIHSLMGTPHGFDGLFYIFQLIRTVLLFTVITLIGTGWCLWKPYLEECEIVILIFVIVVQVVPIWDCGFFIRALYEVSCSWIISRMGELWGTGNRYSCGFHLYPPSSSLLAPMASSSSSNYSNISKSRSTIDYAHPCHCEKPSQVWTSTTTNNPGRKFRVCRNSLDKKKKKCDFWEWVDQNEELIKEDNTEVKISILENNFWTHKKVWLTKSLVLELIYWLLLNTEMESLIPEMEWIY</sequence>
<dbReference type="EMBL" id="OX465080">
    <property type="protein sequence ID" value="CAI9279735.1"/>
    <property type="molecule type" value="Genomic_DNA"/>
</dbReference>
<dbReference type="InterPro" id="IPR010666">
    <property type="entry name" value="Znf_GRF"/>
</dbReference>
<evidence type="ECO:0000256" key="1">
    <source>
        <dbReference type="ARBA" id="ARBA00022723"/>
    </source>
</evidence>
<name>A0AA35YT69_LACSI</name>
<feature type="chain" id="PRO_5041243361" description="GRF-type domain-containing protein" evidence="6">
    <location>
        <begin position="24"/>
        <end position="398"/>
    </location>
</feature>
<feature type="transmembrane region" description="Helical" evidence="5">
    <location>
        <begin position="175"/>
        <end position="201"/>
    </location>
</feature>